<evidence type="ECO:0000256" key="4">
    <source>
        <dbReference type="ARBA" id="ARBA00022884"/>
    </source>
</evidence>
<organism evidence="13 14">
    <name type="scientific">Carlito syrichta</name>
    <name type="common">Philippine tarsier</name>
    <name type="synonym">Tarsius syrichta</name>
    <dbReference type="NCBI Taxonomy" id="1868482"/>
    <lineage>
        <taxon>Eukaryota</taxon>
        <taxon>Metazoa</taxon>
        <taxon>Chordata</taxon>
        <taxon>Craniata</taxon>
        <taxon>Vertebrata</taxon>
        <taxon>Euteleostomi</taxon>
        <taxon>Mammalia</taxon>
        <taxon>Eutheria</taxon>
        <taxon>Euarchontoglires</taxon>
        <taxon>Primates</taxon>
        <taxon>Haplorrhini</taxon>
        <taxon>Tarsiiformes</taxon>
        <taxon>Tarsiidae</taxon>
        <taxon>Carlito</taxon>
    </lineage>
</organism>
<dbReference type="PANTHER" id="PTHR48028">
    <property type="entry name" value="GLYCINE-RICH RNA-BINDING PROTEIN RZ1A"/>
    <property type="match status" value="1"/>
</dbReference>
<feature type="compositionally biased region" description="Basic residues" evidence="11">
    <location>
        <begin position="194"/>
        <end position="208"/>
    </location>
</feature>
<dbReference type="SUPFAM" id="SSF54928">
    <property type="entry name" value="RNA-binding domain, RBD"/>
    <property type="match status" value="1"/>
</dbReference>
<dbReference type="PANTHER" id="PTHR48028:SF4">
    <property type="entry name" value="SC35-LIKE SPLICING FACTOR"/>
    <property type="match status" value="1"/>
</dbReference>
<evidence type="ECO:0000256" key="6">
    <source>
        <dbReference type="ARBA" id="ARBA00023242"/>
    </source>
</evidence>
<dbReference type="Proteomes" id="UP000189704">
    <property type="component" value="Unplaced"/>
</dbReference>
<feature type="domain" description="RRM" evidence="12">
    <location>
        <begin position="14"/>
        <end position="92"/>
    </location>
</feature>
<dbReference type="AlphaFoldDB" id="A0A1U7U9B2"/>
<dbReference type="RefSeq" id="XP_008062491.1">
    <property type="nucleotide sequence ID" value="XM_008064300.1"/>
</dbReference>
<evidence type="ECO:0000256" key="2">
    <source>
        <dbReference type="ARBA" id="ARBA00015058"/>
    </source>
</evidence>
<evidence type="ECO:0000313" key="13">
    <source>
        <dbReference type="Proteomes" id="UP000189704"/>
    </source>
</evidence>
<keyword evidence="4 10" id="KW-0694">RNA-binding</keyword>
<dbReference type="GeneID" id="103266661"/>
<evidence type="ECO:0000256" key="10">
    <source>
        <dbReference type="PROSITE-ProRule" id="PRU00176"/>
    </source>
</evidence>
<dbReference type="GO" id="GO:0005634">
    <property type="term" value="C:nucleus"/>
    <property type="evidence" value="ECO:0007669"/>
    <property type="project" value="UniProtKB-SubCell"/>
</dbReference>
<keyword evidence="5" id="KW-0508">mRNA splicing</keyword>
<evidence type="ECO:0000256" key="7">
    <source>
        <dbReference type="ARBA" id="ARBA00029589"/>
    </source>
</evidence>
<proteinExistence type="predicted"/>
<evidence type="ECO:0000256" key="3">
    <source>
        <dbReference type="ARBA" id="ARBA00022664"/>
    </source>
</evidence>
<evidence type="ECO:0000256" key="11">
    <source>
        <dbReference type="SAM" id="MobiDB-lite"/>
    </source>
</evidence>
<gene>
    <name evidence="14" type="primary">LOC103266661</name>
</gene>
<accession>A0A1U7U9B2</accession>
<evidence type="ECO:0000256" key="5">
    <source>
        <dbReference type="ARBA" id="ARBA00023187"/>
    </source>
</evidence>
<evidence type="ECO:0000313" key="14">
    <source>
        <dbReference type="RefSeq" id="XP_008062491.1"/>
    </source>
</evidence>
<dbReference type="GO" id="GO:0008380">
    <property type="term" value="P:RNA splicing"/>
    <property type="evidence" value="ECO:0007669"/>
    <property type="project" value="UniProtKB-KW"/>
</dbReference>
<evidence type="ECO:0000256" key="8">
    <source>
        <dbReference type="ARBA" id="ARBA00029667"/>
    </source>
</evidence>
<feature type="compositionally biased region" description="Low complexity" evidence="11">
    <location>
        <begin position="155"/>
        <end position="193"/>
    </location>
</feature>
<dbReference type="InterPro" id="IPR051106">
    <property type="entry name" value="RNA-bind/splicing_reg"/>
</dbReference>
<keyword evidence="13" id="KW-1185">Reference proteome</keyword>
<feature type="compositionally biased region" description="Low complexity" evidence="11">
    <location>
        <begin position="135"/>
        <end position="147"/>
    </location>
</feature>
<dbReference type="Pfam" id="PF00076">
    <property type="entry name" value="RRM_1"/>
    <property type="match status" value="1"/>
</dbReference>
<dbReference type="InterPro" id="IPR000504">
    <property type="entry name" value="RRM_dom"/>
</dbReference>
<dbReference type="PROSITE" id="PS50102">
    <property type="entry name" value="RRM"/>
    <property type="match status" value="1"/>
</dbReference>
<dbReference type="GO" id="GO:0006397">
    <property type="term" value="P:mRNA processing"/>
    <property type="evidence" value="ECO:0007669"/>
    <property type="project" value="UniProtKB-KW"/>
</dbReference>
<dbReference type="GO" id="GO:0003723">
    <property type="term" value="F:RNA binding"/>
    <property type="evidence" value="ECO:0007669"/>
    <property type="project" value="UniProtKB-UniRule"/>
</dbReference>
<dbReference type="OrthoDB" id="8093034at2759"/>
<dbReference type="InterPro" id="IPR035979">
    <property type="entry name" value="RBD_domain_sf"/>
</dbReference>
<dbReference type="KEGG" id="csyr:103266661"/>
<keyword evidence="6" id="KW-0539">Nucleus</keyword>
<evidence type="ECO:0000256" key="9">
    <source>
        <dbReference type="ARBA" id="ARBA00032663"/>
    </source>
</evidence>
<name>A0A1U7U9B2_CARSF</name>
<dbReference type="InterPro" id="IPR012677">
    <property type="entry name" value="Nucleotide-bd_a/b_plait_sf"/>
</dbReference>
<keyword evidence="3" id="KW-0507">mRNA processing</keyword>
<protein>
    <recommendedName>
        <fullName evidence="2">Serine/arginine-rich splicing factor 2</fullName>
    </recommendedName>
    <alternativeName>
        <fullName evidence="9">Splicing component, 35 kDa</fullName>
    </alternativeName>
    <alternativeName>
        <fullName evidence="8">Splicing factor SC35</fullName>
    </alternativeName>
    <alternativeName>
        <fullName evidence="7">Splicing factor, arginine/serine-rich 2</fullName>
    </alternativeName>
</protein>
<evidence type="ECO:0000259" key="12">
    <source>
        <dbReference type="PROSITE" id="PS50102"/>
    </source>
</evidence>
<feature type="region of interest" description="Disordered" evidence="11">
    <location>
        <begin position="91"/>
        <end position="208"/>
    </location>
</feature>
<evidence type="ECO:0000256" key="1">
    <source>
        <dbReference type="ARBA" id="ARBA00004123"/>
    </source>
</evidence>
<dbReference type="Gene3D" id="3.30.70.330">
    <property type="match status" value="1"/>
</dbReference>
<feature type="compositionally biased region" description="Basic and acidic residues" evidence="11">
    <location>
        <begin position="91"/>
        <end position="107"/>
    </location>
</feature>
<dbReference type="SMART" id="SM00360">
    <property type="entry name" value="RRM"/>
    <property type="match status" value="1"/>
</dbReference>
<dbReference type="CDD" id="cd12311">
    <property type="entry name" value="RRM_SRSF2_SRSF8"/>
    <property type="match status" value="1"/>
</dbReference>
<sequence length="208" mass="24058">MSFSRPLPNVEGMTSLKVDNLTYRTSTNTLRRVFQKYGSIGDVYIPRDRVTKEVRGFAFIRFHHKHHAEDAREALDGMMLYGRELRVQMAHYDRPRDPSRSRFESRRRSPLSPPKRESRSHSQSRSQSRSRSRYSSRSSSSSSSSFRFHCHSRARSPSTSRSQSTQRSKSKSFSVARSSLLTRSSSRSRSFSSRYKKKCKLTSKSGSK</sequence>
<comment type="subcellular location">
    <subcellularLocation>
        <location evidence="1">Nucleus</location>
    </subcellularLocation>
</comment>
<reference evidence="14" key="1">
    <citation type="submission" date="2025-08" db="UniProtKB">
        <authorList>
            <consortium name="RefSeq"/>
        </authorList>
    </citation>
    <scope>IDENTIFICATION</scope>
</reference>